<dbReference type="GeneID" id="64595923"/>
<reference evidence="1" key="1">
    <citation type="journal article" date="2020" name="New Phytol.">
        <title>Comparative genomics reveals dynamic genome evolution in host specialist ectomycorrhizal fungi.</title>
        <authorList>
            <person name="Lofgren L.A."/>
            <person name="Nguyen N.H."/>
            <person name="Vilgalys R."/>
            <person name="Ruytinx J."/>
            <person name="Liao H.L."/>
            <person name="Branco S."/>
            <person name="Kuo A."/>
            <person name="LaButti K."/>
            <person name="Lipzen A."/>
            <person name="Andreopoulos W."/>
            <person name="Pangilinan J."/>
            <person name="Riley R."/>
            <person name="Hundley H."/>
            <person name="Na H."/>
            <person name="Barry K."/>
            <person name="Grigoriev I.V."/>
            <person name="Stajich J.E."/>
            <person name="Kennedy P.G."/>
        </authorList>
    </citation>
    <scope>NUCLEOTIDE SEQUENCE</scope>
    <source>
        <strain evidence="1">S12</strain>
    </source>
</reference>
<organism evidence="1 2">
    <name type="scientific">Suillus plorans</name>
    <dbReference type="NCBI Taxonomy" id="116603"/>
    <lineage>
        <taxon>Eukaryota</taxon>
        <taxon>Fungi</taxon>
        <taxon>Dikarya</taxon>
        <taxon>Basidiomycota</taxon>
        <taxon>Agaricomycotina</taxon>
        <taxon>Agaricomycetes</taxon>
        <taxon>Agaricomycetidae</taxon>
        <taxon>Boletales</taxon>
        <taxon>Suillineae</taxon>
        <taxon>Suillaceae</taxon>
        <taxon>Suillus</taxon>
    </lineage>
</organism>
<dbReference type="RefSeq" id="XP_041164351.1">
    <property type="nucleotide sequence ID" value="XM_041302159.1"/>
</dbReference>
<dbReference type="EMBL" id="JABBWE010000009">
    <property type="protein sequence ID" value="KAG1800365.1"/>
    <property type="molecule type" value="Genomic_DNA"/>
</dbReference>
<evidence type="ECO:0000313" key="1">
    <source>
        <dbReference type="EMBL" id="KAG1800365.1"/>
    </source>
</evidence>
<protein>
    <submittedName>
        <fullName evidence="1">Uncharacterized protein</fullName>
    </submittedName>
</protein>
<sequence length="270" mass="30522">MYFCYPWDLLPSPGAHANCSRGISYSASSTDEGLRLLQAYHTPSFVNILRLEMTQRYHVSSLTLLAYEGYTRWHWFVLEFTSWLAYPSWIVKLDSDYSWAGSIINFLLLELLCGGSSSRCRGFMLGSELVERNVVERIGVIYVNHAESVNSTRDTTLGGHQLYISPGRHGRRSAHTIIYFSTCDLAIPYSTLVEQAFDSQLDGTPIPKLSPPIKITGAIFHNRIFLSSLFNILQTTVISRPDYSQGMFSFLSAMNNVHTDEYGGSFENIR</sequence>
<accession>A0A9P7DQ28</accession>
<evidence type="ECO:0000313" key="2">
    <source>
        <dbReference type="Proteomes" id="UP000719766"/>
    </source>
</evidence>
<dbReference type="OrthoDB" id="2693401at2759"/>
<proteinExistence type="predicted"/>
<keyword evidence="2" id="KW-1185">Reference proteome</keyword>
<dbReference type="AlphaFoldDB" id="A0A9P7DQ28"/>
<comment type="caution">
    <text evidence="1">The sequence shown here is derived from an EMBL/GenBank/DDBJ whole genome shotgun (WGS) entry which is preliminary data.</text>
</comment>
<gene>
    <name evidence="1" type="ORF">HD556DRAFT_1342931</name>
</gene>
<dbReference type="Proteomes" id="UP000719766">
    <property type="component" value="Unassembled WGS sequence"/>
</dbReference>
<name>A0A9P7DQ28_9AGAM</name>